<dbReference type="AlphaFoldDB" id="A0A7W7W9J6"/>
<dbReference type="Proteomes" id="UP000534286">
    <property type="component" value="Unassembled WGS sequence"/>
</dbReference>
<organism evidence="2 3">
    <name type="scientific">Streptosporangium album</name>
    <dbReference type="NCBI Taxonomy" id="47479"/>
    <lineage>
        <taxon>Bacteria</taxon>
        <taxon>Bacillati</taxon>
        <taxon>Actinomycetota</taxon>
        <taxon>Actinomycetes</taxon>
        <taxon>Streptosporangiales</taxon>
        <taxon>Streptosporangiaceae</taxon>
        <taxon>Streptosporangium</taxon>
    </lineage>
</organism>
<gene>
    <name evidence="2" type="ORF">FHR32_002420</name>
</gene>
<protein>
    <submittedName>
        <fullName evidence="2">Uncharacterized protein</fullName>
    </submittedName>
</protein>
<feature type="compositionally biased region" description="Basic residues" evidence="1">
    <location>
        <begin position="59"/>
        <end position="72"/>
    </location>
</feature>
<dbReference type="EMBL" id="JACHJU010000001">
    <property type="protein sequence ID" value="MBB4938115.1"/>
    <property type="molecule type" value="Genomic_DNA"/>
</dbReference>
<feature type="region of interest" description="Disordered" evidence="1">
    <location>
        <begin position="48"/>
        <end position="79"/>
    </location>
</feature>
<comment type="caution">
    <text evidence="2">The sequence shown here is derived from an EMBL/GenBank/DDBJ whole genome shotgun (WGS) entry which is preliminary data.</text>
</comment>
<sequence length="79" mass="8978">MLMICSDGVVADPVNYPLSECLAWHDEMDRRGVLREVEGLRRVWRSSRREHGPELTARTRSRPGRSIPHRQGRLAGQGG</sequence>
<reference evidence="2 3" key="1">
    <citation type="submission" date="2020-08" db="EMBL/GenBank/DDBJ databases">
        <title>Sequencing the genomes of 1000 actinobacteria strains.</title>
        <authorList>
            <person name="Klenk H.-P."/>
        </authorList>
    </citation>
    <scope>NUCLEOTIDE SEQUENCE [LARGE SCALE GENOMIC DNA]</scope>
    <source>
        <strain evidence="2 3">DSM 43023</strain>
    </source>
</reference>
<name>A0A7W7W9J6_9ACTN</name>
<evidence type="ECO:0000313" key="3">
    <source>
        <dbReference type="Proteomes" id="UP000534286"/>
    </source>
</evidence>
<evidence type="ECO:0000256" key="1">
    <source>
        <dbReference type="SAM" id="MobiDB-lite"/>
    </source>
</evidence>
<evidence type="ECO:0000313" key="2">
    <source>
        <dbReference type="EMBL" id="MBB4938115.1"/>
    </source>
</evidence>
<accession>A0A7W7W9J6</accession>
<keyword evidence="3" id="KW-1185">Reference proteome</keyword>
<proteinExistence type="predicted"/>